<evidence type="ECO:0000256" key="2">
    <source>
        <dbReference type="ARBA" id="ARBA00022448"/>
    </source>
</evidence>
<dbReference type="GO" id="GO:0016020">
    <property type="term" value="C:membrane"/>
    <property type="evidence" value="ECO:0007669"/>
    <property type="project" value="TreeGrafter"/>
</dbReference>
<dbReference type="Proteomes" id="UP001344447">
    <property type="component" value="Unassembled WGS sequence"/>
</dbReference>
<feature type="domain" description="Exocyst complex subunit EXOC6/Sec15 C-terminal" evidence="6">
    <location>
        <begin position="588"/>
        <end position="978"/>
    </location>
</feature>
<evidence type="ECO:0008006" key="10">
    <source>
        <dbReference type="Google" id="ProtNLM"/>
    </source>
</evidence>
<comment type="caution">
    <text evidence="8">The sequence shown here is derived from an EMBL/GenBank/DDBJ whole genome shotgun (WGS) entry which is preliminary data.</text>
</comment>
<dbReference type="Pfam" id="PF20651">
    <property type="entry name" value="EXOC6_Sec15_N"/>
    <property type="match status" value="1"/>
</dbReference>
<protein>
    <recommendedName>
        <fullName evidence="10">Exocyst complex component Sec15</fullName>
    </recommendedName>
</protein>
<dbReference type="PANTHER" id="PTHR12702">
    <property type="entry name" value="SEC15"/>
    <property type="match status" value="1"/>
</dbReference>
<dbReference type="InterPro" id="IPR007225">
    <property type="entry name" value="EXOC6/Sec15"/>
</dbReference>
<dbReference type="GO" id="GO:0006886">
    <property type="term" value="P:intracellular protein transport"/>
    <property type="evidence" value="ECO:0007669"/>
    <property type="project" value="InterPro"/>
</dbReference>
<evidence type="ECO:0000256" key="3">
    <source>
        <dbReference type="ARBA" id="ARBA00022483"/>
    </source>
</evidence>
<keyword evidence="4" id="KW-0175">Coiled coil</keyword>
<keyword evidence="2" id="KW-0813">Transport</keyword>
<proteinExistence type="inferred from homology"/>
<feature type="compositionally biased region" description="Basic and acidic residues" evidence="5">
    <location>
        <begin position="1"/>
        <end position="10"/>
    </location>
</feature>
<evidence type="ECO:0000313" key="9">
    <source>
        <dbReference type="Proteomes" id="UP001344447"/>
    </source>
</evidence>
<comment type="similarity">
    <text evidence="1">Belongs to the SEC15 family.</text>
</comment>
<dbReference type="Gene3D" id="1.10.357.30">
    <property type="entry name" value="Exocyst complex subunit Sec15 C-terminal domain, N-terminal subdomain"/>
    <property type="match status" value="1"/>
</dbReference>
<dbReference type="FunFam" id="1.20.58.670:FF:000002">
    <property type="entry name" value="Exocyst complex component"/>
    <property type="match status" value="1"/>
</dbReference>
<feature type="compositionally biased region" description="Basic and acidic residues" evidence="5">
    <location>
        <begin position="22"/>
        <end position="52"/>
    </location>
</feature>
<dbReference type="InterPro" id="IPR046361">
    <property type="entry name" value="EXOC6/Sec15_C"/>
</dbReference>
<evidence type="ECO:0000256" key="5">
    <source>
        <dbReference type="SAM" id="MobiDB-lite"/>
    </source>
</evidence>
<dbReference type="InterPro" id="IPR042044">
    <property type="entry name" value="EXOC6PINT-1/Sec15/Tip20_C_dom2"/>
</dbReference>
<feature type="compositionally biased region" description="Acidic residues" evidence="5">
    <location>
        <begin position="671"/>
        <end position="687"/>
    </location>
</feature>
<gene>
    <name evidence="8" type="ORF">RB653_003331</name>
</gene>
<keyword evidence="3" id="KW-0268">Exocytosis</keyword>
<reference evidence="8 9" key="1">
    <citation type="submission" date="2023-11" db="EMBL/GenBank/DDBJ databases">
        <title>Dfirmibasis_genome.</title>
        <authorList>
            <person name="Edelbroek B."/>
            <person name="Kjellin J."/>
            <person name="Jerlstrom-Hultqvist J."/>
            <person name="Soderbom F."/>
        </authorList>
    </citation>
    <scope>NUCLEOTIDE SEQUENCE [LARGE SCALE GENOMIC DNA]</scope>
    <source>
        <strain evidence="8 9">TNS-C-14</strain>
    </source>
</reference>
<dbReference type="EMBL" id="JAVFKY010000001">
    <property type="protein sequence ID" value="KAK5581753.1"/>
    <property type="molecule type" value="Genomic_DNA"/>
</dbReference>
<evidence type="ECO:0000259" key="6">
    <source>
        <dbReference type="Pfam" id="PF04091"/>
    </source>
</evidence>
<dbReference type="GO" id="GO:0090522">
    <property type="term" value="P:vesicle tethering involved in exocytosis"/>
    <property type="evidence" value="ECO:0007669"/>
    <property type="project" value="InterPro"/>
</dbReference>
<evidence type="ECO:0000256" key="1">
    <source>
        <dbReference type="ARBA" id="ARBA00007944"/>
    </source>
</evidence>
<evidence type="ECO:0000259" key="7">
    <source>
        <dbReference type="Pfam" id="PF20651"/>
    </source>
</evidence>
<organism evidence="8 9">
    <name type="scientific">Dictyostelium firmibasis</name>
    <dbReference type="NCBI Taxonomy" id="79012"/>
    <lineage>
        <taxon>Eukaryota</taxon>
        <taxon>Amoebozoa</taxon>
        <taxon>Evosea</taxon>
        <taxon>Eumycetozoa</taxon>
        <taxon>Dictyostelia</taxon>
        <taxon>Dictyosteliales</taxon>
        <taxon>Dictyosteliaceae</taxon>
        <taxon>Dictyostelium</taxon>
    </lineage>
</organism>
<feature type="domain" description="Exocyst complex component EXOC6/Sec15 N-terminal" evidence="7">
    <location>
        <begin position="194"/>
        <end position="360"/>
    </location>
</feature>
<evidence type="ECO:0000313" key="8">
    <source>
        <dbReference type="EMBL" id="KAK5581753.1"/>
    </source>
</evidence>
<dbReference type="InterPro" id="IPR048359">
    <property type="entry name" value="EXOC6_Sec15_N"/>
</dbReference>
<evidence type="ECO:0000256" key="4">
    <source>
        <dbReference type="ARBA" id="ARBA00023054"/>
    </source>
</evidence>
<dbReference type="FunFam" id="1.10.357.30:FF:000010">
    <property type="match status" value="1"/>
</dbReference>
<dbReference type="PANTHER" id="PTHR12702:SF0">
    <property type="entry name" value="EXOCYST COMPLEX COMPONENT 6"/>
    <property type="match status" value="1"/>
</dbReference>
<feature type="compositionally biased region" description="Low complexity" evidence="5">
    <location>
        <begin position="71"/>
        <end position="111"/>
    </location>
</feature>
<dbReference type="Gene3D" id="1.20.58.670">
    <property type="entry name" value="Dsl1p vesicle tethering complex, Tip20p subunit, domain D"/>
    <property type="match status" value="1"/>
</dbReference>
<accession>A0AAN7U4I4</accession>
<dbReference type="GO" id="GO:0006893">
    <property type="term" value="P:Golgi to plasma membrane transport"/>
    <property type="evidence" value="ECO:0007669"/>
    <property type="project" value="TreeGrafter"/>
</dbReference>
<name>A0AAN7U4I4_9MYCE</name>
<feature type="region of interest" description="Disordered" evidence="5">
    <location>
        <begin position="664"/>
        <end position="688"/>
    </location>
</feature>
<sequence length="1020" mass="117776">MSNKKQKDEVNSSGGSVILKTMVRDKDKEQKEEKREKKEKKKLEKKEAENVKKEKKKEKKELKKIGKVGRSGSITSDSSTHSGAQEFDSYGNDSNGGLSSSIDSNGLSSSGQPMQTRHLEKEVGEKQGIYSLSSQDRSSSLPSQQEDQAKPLITESEIFSSESFLIAVSDTDHLGPAIKSVFENNKEKEVIKILNAYIAQKDLDIEKICGENHEGFINSVTAFLGLKGENLDLKQDVINLNYELQEIGRKYVTKAEELFAYKQIKDNIKRTKEVLNNCQYAILLGMKVDEYMQQKKYYQAIKNMDQLHNVYLKKLSDFQFARNMDYNIPIQKEKIKKLVKDEFNQWMVEIKEKSAVIGKLGMIQTSKKLLKEREINPLKIKTTFGENEQVWDKILDIPPIINSSSIGSLALYPTLNSPVTAPIYSPNSGKTTSSFGFNKQINEKDLKEDINQFSPFDESDIQFHPLYQCLFIHASLGQLEEFQAYYTLNRLLQFNLVIQPKDSGQVWELFLQQILGYFMVESKVIDSTEPFLSKTTINDSWNSALVKVTSVLQELFTHCVDTQPLIAFKKFVLIFTNTMSFYSYHVQPLYYFLDTMKEKYCQFSIKEAVQRFTIILERDSHCSLIVETLEEYKSLILANKLDILERQQLRLLQNSQNNNQFQFGIDKNINNEDDDDDDYFDEDENEDDKISKRLPKSFLFSKMVPQFYALIKKFISEFYEFSDQLTENENFIIRSTDTLIKKINEVLYSYLTQSQAVPQVIQLVINLQHLISGCSFFKDYLNSLILGEDYQKNQSIVNETNKVILNSQNLLYTTKSHGEKLIIKLCEQKIEDLMSSAANIEWFQQNPIDDRPRDYIIDVCTFLEVTLPFISPLSQSLKEEFITKAFKNISESLFSLIHDDQLKKLNLQGVKAFDADLKYIEVYVKEKANEKERTTTTSRNMVGYFVELRQLTNLLLSDNPEDFADPKIKAKHYNLITNIPQLLNVLNKYKEESKGFTTSKEIKDRNKKIADSIKKIKDTL</sequence>
<feature type="region of interest" description="Disordered" evidence="5">
    <location>
        <begin position="1"/>
        <end position="119"/>
    </location>
</feature>
<dbReference type="InterPro" id="IPR042045">
    <property type="entry name" value="EXOC6/Sec15_C_dom1"/>
</dbReference>
<dbReference type="AlphaFoldDB" id="A0AAN7U4I4"/>
<dbReference type="GO" id="GO:0000145">
    <property type="term" value="C:exocyst"/>
    <property type="evidence" value="ECO:0007669"/>
    <property type="project" value="TreeGrafter"/>
</dbReference>
<keyword evidence="9" id="KW-1185">Reference proteome</keyword>
<dbReference type="Pfam" id="PF04091">
    <property type="entry name" value="Sec15_C"/>
    <property type="match status" value="1"/>
</dbReference>